<evidence type="ECO:0000256" key="1">
    <source>
        <dbReference type="ARBA" id="ARBA00005560"/>
    </source>
</evidence>
<keyword evidence="6" id="KW-1185">Reference proteome</keyword>
<keyword evidence="3" id="KW-0804">Transcription</keyword>
<dbReference type="GO" id="GO:0003743">
    <property type="term" value="F:translation initiation factor activity"/>
    <property type="evidence" value="ECO:0007669"/>
    <property type="project" value="UniProtKB-KW"/>
</dbReference>
<dbReference type="SUPFAM" id="SSF55945">
    <property type="entry name" value="TATA-box binding protein-like"/>
    <property type="match status" value="2"/>
</dbReference>
<keyword evidence="2" id="KW-0238">DNA-binding</keyword>
<name>D7G0V1_ECTSI</name>
<dbReference type="AlphaFoldDB" id="D7G0V1"/>
<dbReference type="eggNOG" id="KOG3302">
    <property type="taxonomic scope" value="Eukaryota"/>
</dbReference>
<evidence type="ECO:0000256" key="2">
    <source>
        <dbReference type="ARBA" id="ARBA00023125"/>
    </source>
</evidence>
<dbReference type="Pfam" id="PF00352">
    <property type="entry name" value="TBP"/>
    <property type="match status" value="2"/>
</dbReference>
<sequence>MEHPQGYAHAPAAQPAAAGNPPQNEPQQPVVRVVLQNVTATVNMRITIDPSSLANKIRHAEYNPKKLPAVVMRIREPQATGLLFSSGKVVITGAAGVEAAREAAQRFVAVVEGVGLNPTTNPNQLRFAVQNMVATFEVDAPISLELMAYCQARWCMYEPELFPGLIYQTAHRGVVAHVFSSGRVVLTGGKQEDHLNEALVRLLPILNQYRQPDA</sequence>
<dbReference type="STRING" id="2880.D7G0V1"/>
<dbReference type="CDD" id="cd00652">
    <property type="entry name" value="TBP_TLF"/>
    <property type="match status" value="1"/>
</dbReference>
<comment type="similarity">
    <text evidence="1">Belongs to the TBP family.</text>
</comment>
<dbReference type="InterPro" id="IPR000814">
    <property type="entry name" value="TBP"/>
</dbReference>
<dbReference type="GO" id="GO:0003677">
    <property type="term" value="F:DNA binding"/>
    <property type="evidence" value="ECO:0007669"/>
    <property type="project" value="UniProtKB-KW"/>
</dbReference>
<dbReference type="GO" id="GO:0006352">
    <property type="term" value="P:DNA-templated transcription initiation"/>
    <property type="evidence" value="ECO:0007669"/>
    <property type="project" value="InterPro"/>
</dbReference>
<dbReference type="PANTHER" id="PTHR10126">
    <property type="entry name" value="TATA-BOX BINDING PROTEIN"/>
    <property type="match status" value="1"/>
</dbReference>
<gene>
    <name evidence="5" type="ORF">Esi_0042_0019</name>
</gene>
<evidence type="ECO:0000256" key="3">
    <source>
        <dbReference type="ARBA" id="ARBA00023163"/>
    </source>
</evidence>
<organism evidence="5 6">
    <name type="scientific">Ectocarpus siliculosus</name>
    <name type="common">Brown alga</name>
    <name type="synonym">Conferva siliculosa</name>
    <dbReference type="NCBI Taxonomy" id="2880"/>
    <lineage>
        <taxon>Eukaryota</taxon>
        <taxon>Sar</taxon>
        <taxon>Stramenopiles</taxon>
        <taxon>Ochrophyta</taxon>
        <taxon>PX clade</taxon>
        <taxon>Phaeophyceae</taxon>
        <taxon>Ectocarpales</taxon>
        <taxon>Ectocarpaceae</taxon>
        <taxon>Ectocarpus</taxon>
    </lineage>
</organism>
<proteinExistence type="inferred from homology"/>
<dbReference type="Gene3D" id="3.30.310.10">
    <property type="entry name" value="TATA-Binding Protein"/>
    <property type="match status" value="2"/>
</dbReference>
<evidence type="ECO:0000256" key="4">
    <source>
        <dbReference type="SAM" id="MobiDB-lite"/>
    </source>
</evidence>
<dbReference type="PRINTS" id="PR00686">
    <property type="entry name" value="TIFACTORIID"/>
</dbReference>
<dbReference type="InParanoid" id="D7G0V1"/>
<dbReference type="InterPro" id="IPR012295">
    <property type="entry name" value="TBP_dom_sf"/>
</dbReference>
<evidence type="ECO:0000313" key="6">
    <source>
        <dbReference type="Proteomes" id="UP000002630"/>
    </source>
</evidence>
<protein>
    <submittedName>
        <fullName evidence="5">Transcription initiation factor TFIID</fullName>
    </submittedName>
</protein>
<dbReference type="Proteomes" id="UP000002630">
    <property type="component" value="Unassembled WGS sequence"/>
</dbReference>
<evidence type="ECO:0000313" key="5">
    <source>
        <dbReference type="EMBL" id="CBJ26695.1"/>
    </source>
</evidence>
<reference evidence="5 6" key="1">
    <citation type="journal article" date="2010" name="Nature">
        <title>The Ectocarpus genome and the independent evolution of multicellularity in brown algae.</title>
        <authorList>
            <person name="Cock J.M."/>
            <person name="Sterck L."/>
            <person name="Rouze P."/>
            <person name="Scornet D."/>
            <person name="Allen A.E."/>
            <person name="Amoutzias G."/>
            <person name="Anthouard V."/>
            <person name="Artiguenave F."/>
            <person name="Aury J.M."/>
            <person name="Badger J.H."/>
            <person name="Beszteri B."/>
            <person name="Billiau K."/>
            <person name="Bonnet E."/>
            <person name="Bothwell J.H."/>
            <person name="Bowler C."/>
            <person name="Boyen C."/>
            <person name="Brownlee C."/>
            <person name="Carrano C.J."/>
            <person name="Charrier B."/>
            <person name="Cho G.Y."/>
            <person name="Coelho S.M."/>
            <person name="Collen J."/>
            <person name="Corre E."/>
            <person name="Da Silva C."/>
            <person name="Delage L."/>
            <person name="Delaroque N."/>
            <person name="Dittami S.M."/>
            <person name="Doulbeau S."/>
            <person name="Elias M."/>
            <person name="Farnham G."/>
            <person name="Gachon C.M."/>
            <person name="Gschloessl B."/>
            <person name="Heesch S."/>
            <person name="Jabbari K."/>
            <person name="Jubin C."/>
            <person name="Kawai H."/>
            <person name="Kimura K."/>
            <person name="Kloareg B."/>
            <person name="Kupper F.C."/>
            <person name="Lang D."/>
            <person name="Le Bail A."/>
            <person name="Leblanc C."/>
            <person name="Lerouge P."/>
            <person name="Lohr M."/>
            <person name="Lopez P.J."/>
            <person name="Martens C."/>
            <person name="Maumus F."/>
            <person name="Michel G."/>
            <person name="Miranda-Saavedra D."/>
            <person name="Morales J."/>
            <person name="Moreau H."/>
            <person name="Motomura T."/>
            <person name="Nagasato C."/>
            <person name="Napoli C.A."/>
            <person name="Nelson D.R."/>
            <person name="Nyvall-Collen P."/>
            <person name="Peters A.F."/>
            <person name="Pommier C."/>
            <person name="Potin P."/>
            <person name="Poulain J."/>
            <person name="Quesneville H."/>
            <person name="Read B."/>
            <person name="Rensing S.A."/>
            <person name="Ritter A."/>
            <person name="Rousvoal S."/>
            <person name="Samanta M."/>
            <person name="Samson G."/>
            <person name="Schroeder D.C."/>
            <person name="Segurens B."/>
            <person name="Strittmatter M."/>
            <person name="Tonon T."/>
            <person name="Tregear J.W."/>
            <person name="Valentin K."/>
            <person name="von Dassow P."/>
            <person name="Yamagishi T."/>
            <person name="Van de Peer Y."/>
            <person name="Wincker P."/>
        </authorList>
    </citation>
    <scope>NUCLEOTIDE SEQUENCE [LARGE SCALE GENOMIC DNA]</scope>
    <source>
        <strain evidence="6">Ec32 / CCAP1310/4</strain>
    </source>
</reference>
<feature type="region of interest" description="Disordered" evidence="4">
    <location>
        <begin position="1"/>
        <end position="26"/>
    </location>
</feature>
<dbReference type="OrthoDB" id="2127950at2759"/>
<accession>D7G0V1</accession>
<dbReference type="EMBL" id="FN649760">
    <property type="protein sequence ID" value="CBJ26695.1"/>
    <property type="molecule type" value="Genomic_DNA"/>
</dbReference>